<comment type="caution">
    <text evidence="4">The sequence shown here is derived from an EMBL/GenBank/DDBJ whole genome shotgun (WGS) entry which is preliminary data.</text>
</comment>
<keyword evidence="1" id="KW-0863">Zinc-finger</keyword>
<organism evidence="4 5">
    <name type="scientific">Penicillium expansum</name>
    <name type="common">Blue mold rot fungus</name>
    <dbReference type="NCBI Taxonomy" id="27334"/>
    <lineage>
        <taxon>Eukaryota</taxon>
        <taxon>Fungi</taxon>
        <taxon>Dikarya</taxon>
        <taxon>Ascomycota</taxon>
        <taxon>Pezizomycotina</taxon>
        <taxon>Eurotiomycetes</taxon>
        <taxon>Eurotiomycetidae</taxon>
        <taxon>Eurotiales</taxon>
        <taxon>Aspergillaceae</taxon>
        <taxon>Penicillium</taxon>
    </lineage>
</organism>
<dbReference type="InterPro" id="IPR013087">
    <property type="entry name" value="Znf_C2H2_type"/>
</dbReference>
<dbReference type="GeneID" id="27683050"/>
<dbReference type="GO" id="GO:0008270">
    <property type="term" value="F:zinc ion binding"/>
    <property type="evidence" value="ECO:0007669"/>
    <property type="project" value="UniProtKB-KW"/>
</dbReference>
<dbReference type="OrthoDB" id="654211at2759"/>
<dbReference type="VEuPathDB" id="FungiDB:PEXP_079380"/>
<name>A0A0A2J2Y4_PENEN</name>
<protein>
    <submittedName>
        <fullName evidence="4">Zinc finger, C2H2</fullName>
    </submittedName>
</protein>
<feature type="region of interest" description="Disordered" evidence="2">
    <location>
        <begin position="64"/>
        <end position="84"/>
    </location>
</feature>
<evidence type="ECO:0000256" key="2">
    <source>
        <dbReference type="SAM" id="MobiDB-lite"/>
    </source>
</evidence>
<dbReference type="HOGENOM" id="CLU_1023443_0_0_1"/>
<dbReference type="PROSITE" id="PS50157">
    <property type="entry name" value="ZINC_FINGER_C2H2_2"/>
    <property type="match status" value="1"/>
</dbReference>
<keyword evidence="1" id="KW-0862">Zinc</keyword>
<dbReference type="Pfam" id="PF00096">
    <property type="entry name" value="zf-C2H2"/>
    <property type="match status" value="1"/>
</dbReference>
<sequence>MAHLYDHDLANPNQLDNNGLTLDDANRDHDYYAYQLYMDAGLPMSTTVYTQYDQSESQPWIYADSNTNQSRPRNGVQSNPFGQTPIWNAMHHPTVEGYNVLEGSHTSVPYTGYDPTQSYLHTPAAVPSVHAHMNLQPYNGGDIQSAGQATSSRYLENQLSEGNCQDTVQCYWRNCGHYLIFPDNKALMYHVEMVHINPRNDGDQENHGGISKWKCSWKDCTSSIGKKSSMVRHVKTLHIEKGAFPCPLCGRLCNRNDNLVDHMKTAHWALTR</sequence>
<evidence type="ECO:0000259" key="3">
    <source>
        <dbReference type="PROSITE" id="PS50157"/>
    </source>
</evidence>
<dbReference type="STRING" id="27334.A0A0A2J2Y4"/>
<dbReference type="PhylomeDB" id="A0A0A2J2Y4"/>
<dbReference type="Gene3D" id="3.30.160.60">
    <property type="entry name" value="Classic Zinc Finger"/>
    <property type="match status" value="2"/>
</dbReference>
<dbReference type="RefSeq" id="XP_016593116.1">
    <property type="nucleotide sequence ID" value="XM_016747630.1"/>
</dbReference>
<evidence type="ECO:0000256" key="1">
    <source>
        <dbReference type="PROSITE-ProRule" id="PRU00042"/>
    </source>
</evidence>
<proteinExistence type="predicted"/>
<dbReference type="SMART" id="SM00355">
    <property type="entry name" value="ZnF_C2H2"/>
    <property type="match status" value="3"/>
</dbReference>
<dbReference type="PROSITE" id="PS00028">
    <property type="entry name" value="ZINC_FINGER_C2H2_1"/>
    <property type="match status" value="2"/>
</dbReference>
<dbReference type="EMBL" id="JQFZ01000372">
    <property type="protein sequence ID" value="KGO49727.1"/>
    <property type="molecule type" value="Genomic_DNA"/>
</dbReference>
<reference evidence="4 5" key="1">
    <citation type="journal article" date="2015" name="Mol. Plant Microbe Interact.">
        <title>Genome, transcriptome, and functional analyses of Penicillium expansum provide new insights into secondary metabolism and pathogenicity.</title>
        <authorList>
            <person name="Ballester A.R."/>
            <person name="Marcet-Houben M."/>
            <person name="Levin E."/>
            <person name="Sela N."/>
            <person name="Selma-Lazaro C."/>
            <person name="Carmona L."/>
            <person name="Wisniewski M."/>
            <person name="Droby S."/>
            <person name="Gonzalez-Candelas L."/>
            <person name="Gabaldon T."/>
        </authorList>
    </citation>
    <scope>NUCLEOTIDE SEQUENCE [LARGE SCALE GENOMIC DNA]</scope>
    <source>
        <strain evidence="4 5">MD-8</strain>
    </source>
</reference>
<dbReference type="SUPFAM" id="SSF57667">
    <property type="entry name" value="beta-beta-alpha zinc fingers"/>
    <property type="match status" value="1"/>
</dbReference>
<dbReference type="Proteomes" id="UP000030143">
    <property type="component" value="Unassembled WGS sequence"/>
</dbReference>
<keyword evidence="5" id="KW-1185">Reference proteome</keyword>
<accession>A0A0A2J2Y4</accession>
<evidence type="ECO:0000313" key="5">
    <source>
        <dbReference type="Proteomes" id="UP000030143"/>
    </source>
</evidence>
<keyword evidence="1" id="KW-0479">Metal-binding</keyword>
<dbReference type="InterPro" id="IPR036236">
    <property type="entry name" value="Znf_C2H2_sf"/>
</dbReference>
<feature type="domain" description="C2H2-type" evidence="3">
    <location>
        <begin position="244"/>
        <end position="267"/>
    </location>
</feature>
<evidence type="ECO:0000313" key="4">
    <source>
        <dbReference type="EMBL" id="KGO49727.1"/>
    </source>
</evidence>
<dbReference type="AlphaFoldDB" id="A0A0A2J2Y4"/>
<gene>
    <name evidence="4" type="ORF">PEX2_103600</name>
</gene>